<dbReference type="AlphaFoldDB" id="A0A7X0MRK0"/>
<name>A0A7X0MRK0_9HYPH</name>
<dbReference type="Pfam" id="PF07704">
    <property type="entry name" value="PSK_trans_fac"/>
    <property type="match status" value="1"/>
</dbReference>
<feature type="region of interest" description="Disordered" evidence="1">
    <location>
        <begin position="40"/>
        <end position="81"/>
    </location>
</feature>
<dbReference type="RefSeq" id="WP_062461108.1">
    <property type="nucleotide sequence ID" value="NZ_JACHBU010000003.1"/>
</dbReference>
<gene>
    <name evidence="2" type="ORF">F4695_001760</name>
</gene>
<dbReference type="EMBL" id="JACHBU010000003">
    <property type="protein sequence ID" value="MBB6508411.1"/>
    <property type="molecule type" value="Genomic_DNA"/>
</dbReference>
<proteinExistence type="predicted"/>
<reference evidence="2 3" key="1">
    <citation type="submission" date="2020-08" db="EMBL/GenBank/DDBJ databases">
        <title>The Agave Microbiome: Exploring the role of microbial communities in plant adaptations to desert environments.</title>
        <authorList>
            <person name="Partida-Martinez L.P."/>
        </authorList>
    </citation>
    <scope>NUCLEOTIDE SEQUENCE [LARGE SCALE GENOMIC DNA]</scope>
    <source>
        <strain evidence="2 3">AS3.12</strain>
    </source>
</reference>
<organism evidence="2 3">
    <name type="scientific">Rhizobium soli</name>
    <dbReference type="NCBI Taxonomy" id="424798"/>
    <lineage>
        <taxon>Bacteria</taxon>
        <taxon>Pseudomonadati</taxon>
        <taxon>Pseudomonadota</taxon>
        <taxon>Alphaproteobacteria</taxon>
        <taxon>Hyphomicrobiales</taxon>
        <taxon>Rhizobiaceae</taxon>
        <taxon>Rhizobium/Agrobacterium group</taxon>
        <taxon>Rhizobium</taxon>
    </lineage>
</organism>
<dbReference type="InterPro" id="IPR011660">
    <property type="entry name" value="VapB-like"/>
</dbReference>
<accession>A0A7X0MRK0</accession>
<evidence type="ECO:0000313" key="3">
    <source>
        <dbReference type="Proteomes" id="UP000585437"/>
    </source>
</evidence>
<evidence type="ECO:0000256" key="1">
    <source>
        <dbReference type="SAM" id="MobiDB-lite"/>
    </source>
</evidence>
<evidence type="ECO:0000313" key="2">
    <source>
        <dbReference type="EMBL" id="MBB6508411.1"/>
    </source>
</evidence>
<keyword evidence="3" id="KW-1185">Reference proteome</keyword>
<dbReference type="Proteomes" id="UP000585437">
    <property type="component" value="Unassembled WGS sequence"/>
</dbReference>
<sequence>MTLNISSEEAQALAKELAQIDGTTITQAVVTALRETIDKRAQQETPGETASRILAKHGLSFKQTRPVPPASAYHDLDHDLD</sequence>
<evidence type="ECO:0008006" key="4">
    <source>
        <dbReference type="Google" id="ProtNLM"/>
    </source>
</evidence>
<comment type="caution">
    <text evidence="2">The sequence shown here is derived from an EMBL/GenBank/DDBJ whole genome shotgun (WGS) entry which is preliminary data.</text>
</comment>
<protein>
    <recommendedName>
        <fullName evidence="4">Protein transcription factor</fullName>
    </recommendedName>
</protein>